<dbReference type="PANTHER" id="PTHR44757">
    <property type="entry name" value="DIGUANYLATE CYCLASE DGCP"/>
    <property type="match status" value="1"/>
</dbReference>
<dbReference type="InterPro" id="IPR005330">
    <property type="entry name" value="MHYT_dom"/>
</dbReference>
<comment type="pathway">
    <text evidence="2">Purine metabolism; 3',5'-cyclic di-GMP biosynthesis.</text>
</comment>
<dbReference type="NCBIfam" id="TIGR00254">
    <property type="entry name" value="GGDEF"/>
    <property type="match status" value="1"/>
</dbReference>
<dbReference type="Gene3D" id="3.30.70.270">
    <property type="match status" value="1"/>
</dbReference>
<evidence type="ECO:0000259" key="6">
    <source>
        <dbReference type="PROSITE" id="PS50883"/>
    </source>
</evidence>
<dbReference type="CDD" id="cd01948">
    <property type="entry name" value="EAL"/>
    <property type="match status" value="1"/>
</dbReference>
<comment type="catalytic activity">
    <reaction evidence="4">
        <text>2 GTP = 3',3'-c-di-GMP + 2 diphosphate</text>
        <dbReference type="Rhea" id="RHEA:24898"/>
        <dbReference type="ChEBI" id="CHEBI:33019"/>
        <dbReference type="ChEBI" id="CHEBI:37565"/>
        <dbReference type="ChEBI" id="CHEBI:58805"/>
        <dbReference type="EC" id="2.7.7.65"/>
    </reaction>
</comment>
<keyword evidence="5" id="KW-0472">Membrane</keyword>
<comment type="cofactor">
    <cofactor evidence="1">
        <name>Mg(2+)</name>
        <dbReference type="ChEBI" id="CHEBI:18420"/>
    </cofactor>
</comment>
<feature type="domain" description="GGDEF" evidence="7">
    <location>
        <begin position="292"/>
        <end position="425"/>
    </location>
</feature>
<feature type="transmembrane region" description="Helical" evidence="5">
    <location>
        <begin position="41"/>
        <end position="65"/>
    </location>
</feature>
<feature type="domain" description="EAL" evidence="6">
    <location>
        <begin position="434"/>
        <end position="688"/>
    </location>
</feature>
<dbReference type="InterPro" id="IPR043128">
    <property type="entry name" value="Rev_trsase/Diguanyl_cyclase"/>
</dbReference>
<gene>
    <name evidence="9" type="ORF">EDC28_10281</name>
</gene>
<dbReference type="SMART" id="SM00267">
    <property type="entry name" value="GGDEF"/>
    <property type="match status" value="1"/>
</dbReference>
<dbReference type="PROSITE" id="PS50883">
    <property type="entry name" value="EAL"/>
    <property type="match status" value="1"/>
</dbReference>
<evidence type="ECO:0000313" key="10">
    <source>
        <dbReference type="Proteomes" id="UP000268033"/>
    </source>
</evidence>
<dbReference type="SMART" id="SM00052">
    <property type="entry name" value="EAL"/>
    <property type="match status" value="1"/>
</dbReference>
<evidence type="ECO:0000256" key="4">
    <source>
        <dbReference type="ARBA" id="ARBA00034247"/>
    </source>
</evidence>
<name>A0A3N1PYS7_9GAMM</name>
<evidence type="ECO:0000256" key="2">
    <source>
        <dbReference type="ARBA" id="ARBA00004665"/>
    </source>
</evidence>
<dbReference type="PANTHER" id="PTHR44757:SF2">
    <property type="entry name" value="BIOFILM ARCHITECTURE MAINTENANCE PROTEIN MBAA"/>
    <property type="match status" value="1"/>
</dbReference>
<keyword evidence="10" id="KW-1185">Reference proteome</keyword>
<dbReference type="FunFam" id="3.30.70.270:FF:000001">
    <property type="entry name" value="Diguanylate cyclase domain protein"/>
    <property type="match status" value="1"/>
</dbReference>
<evidence type="ECO:0000256" key="5">
    <source>
        <dbReference type="PROSITE-ProRule" id="PRU00244"/>
    </source>
</evidence>
<protein>
    <recommendedName>
        <fullName evidence="3">diguanylate cyclase</fullName>
        <ecNumber evidence="3">2.7.7.65</ecNumber>
    </recommendedName>
</protein>
<dbReference type="InterPro" id="IPR029787">
    <property type="entry name" value="Nucleotide_cyclase"/>
</dbReference>
<dbReference type="GO" id="GO:0052621">
    <property type="term" value="F:diguanylate cyclase activity"/>
    <property type="evidence" value="ECO:0007669"/>
    <property type="project" value="UniProtKB-EC"/>
</dbReference>
<dbReference type="InterPro" id="IPR001633">
    <property type="entry name" value="EAL_dom"/>
</dbReference>
<keyword evidence="5" id="KW-0812">Transmembrane</keyword>
<dbReference type="STRING" id="584787.GCA_001247655_01516"/>
<organism evidence="9 10">
    <name type="scientific">Gallaecimonas pentaromativorans</name>
    <dbReference type="NCBI Taxonomy" id="584787"/>
    <lineage>
        <taxon>Bacteria</taxon>
        <taxon>Pseudomonadati</taxon>
        <taxon>Pseudomonadota</taxon>
        <taxon>Gammaproteobacteria</taxon>
        <taxon>Enterobacterales</taxon>
        <taxon>Gallaecimonadaceae</taxon>
        <taxon>Gallaecimonas</taxon>
    </lineage>
</organism>
<dbReference type="PROSITE" id="PS50924">
    <property type="entry name" value="MHYT"/>
    <property type="match status" value="1"/>
</dbReference>
<dbReference type="AlphaFoldDB" id="A0A3N1PYS7"/>
<feature type="domain" description="MHYT" evidence="8">
    <location>
        <begin position="5"/>
        <end position="199"/>
    </location>
</feature>
<dbReference type="Pfam" id="PF00563">
    <property type="entry name" value="EAL"/>
    <property type="match status" value="1"/>
</dbReference>
<dbReference type="RefSeq" id="WP_123420649.1">
    <property type="nucleotide sequence ID" value="NZ_RJUL01000002.1"/>
</dbReference>
<evidence type="ECO:0000313" key="9">
    <source>
        <dbReference type="EMBL" id="ROQ29716.1"/>
    </source>
</evidence>
<dbReference type="CDD" id="cd01949">
    <property type="entry name" value="GGDEF"/>
    <property type="match status" value="1"/>
</dbReference>
<feature type="transmembrane region" description="Helical" evidence="5">
    <location>
        <begin position="172"/>
        <end position="193"/>
    </location>
</feature>
<dbReference type="Proteomes" id="UP000268033">
    <property type="component" value="Unassembled WGS sequence"/>
</dbReference>
<proteinExistence type="predicted"/>
<dbReference type="PROSITE" id="PS50887">
    <property type="entry name" value="GGDEF"/>
    <property type="match status" value="1"/>
</dbReference>
<feature type="transmembrane region" description="Helical" evidence="5">
    <location>
        <begin position="6"/>
        <end position="29"/>
    </location>
</feature>
<dbReference type="InterPro" id="IPR035919">
    <property type="entry name" value="EAL_sf"/>
</dbReference>
<feature type="transmembrane region" description="Helical" evidence="5">
    <location>
        <begin position="213"/>
        <end position="236"/>
    </location>
</feature>
<dbReference type="EC" id="2.7.7.65" evidence="3"/>
<dbReference type="InterPro" id="IPR000160">
    <property type="entry name" value="GGDEF_dom"/>
</dbReference>
<evidence type="ECO:0000256" key="1">
    <source>
        <dbReference type="ARBA" id="ARBA00001946"/>
    </source>
</evidence>
<dbReference type="InterPro" id="IPR052155">
    <property type="entry name" value="Biofilm_reg_signaling"/>
</dbReference>
<feature type="transmembrane region" description="Helical" evidence="5">
    <location>
        <begin position="103"/>
        <end position="127"/>
    </location>
</feature>
<evidence type="ECO:0000259" key="8">
    <source>
        <dbReference type="PROSITE" id="PS50924"/>
    </source>
</evidence>
<dbReference type="EMBL" id="RJUL01000002">
    <property type="protein sequence ID" value="ROQ29716.1"/>
    <property type="molecule type" value="Genomic_DNA"/>
</dbReference>
<dbReference type="SUPFAM" id="SSF141868">
    <property type="entry name" value="EAL domain-like"/>
    <property type="match status" value="1"/>
</dbReference>
<feature type="transmembrane region" description="Helical" evidence="5">
    <location>
        <begin position="139"/>
        <end position="160"/>
    </location>
</feature>
<comment type="caution">
    <text evidence="9">The sequence shown here is derived from an EMBL/GenBank/DDBJ whole genome shotgun (WGS) entry which is preliminary data.</text>
</comment>
<evidence type="ECO:0000259" key="7">
    <source>
        <dbReference type="PROSITE" id="PS50887"/>
    </source>
</evidence>
<accession>A0A3N1PYS7</accession>
<feature type="transmembrane region" description="Helical" evidence="5">
    <location>
        <begin position="77"/>
        <end position="96"/>
    </location>
</feature>
<reference evidence="9 10" key="1">
    <citation type="submission" date="2018-11" db="EMBL/GenBank/DDBJ databases">
        <title>Genomic Encyclopedia of Type Strains, Phase IV (KMG-IV): sequencing the most valuable type-strain genomes for metagenomic binning, comparative biology and taxonomic classification.</title>
        <authorList>
            <person name="Goeker M."/>
        </authorList>
    </citation>
    <scope>NUCLEOTIDE SEQUENCE [LARGE SCALE GENOMIC DNA]</scope>
    <source>
        <strain evidence="9 10">DSM 21945</strain>
    </source>
</reference>
<dbReference type="Gene3D" id="3.20.20.450">
    <property type="entry name" value="EAL domain"/>
    <property type="match status" value="1"/>
</dbReference>
<dbReference type="SUPFAM" id="SSF55073">
    <property type="entry name" value="Nucleotide cyclase"/>
    <property type="match status" value="1"/>
</dbReference>
<evidence type="ECO:0000256" key="3">
    <source>
        <dbReference type="ARBA" id="ARBA00012528"/>
    </source>
</evidence>
<dbReference type="Pfam" id="PF00990">
    <property type="entry name" value="GGDEF"/>
    <property type="match status" value="1"/>
</dbReference>
<dbReference type="GO" id="GO:0016020">
    <property type="term" value="C:membrane"/>
    <property type="evidence" value="ECO:0007669"/>
    <property type="project" value="UniProtKB-UniRule"/>
</dbReference>
<dbReference type="Pfam" id="PF03707">
    <property type="entry name" value="MHYT"/>
    <property type="match status" value="3"/>
</dbReference>
<keyword evidence="5" id="KW-1133">Transmembrane helix</keyword>
<sequence>MQGSYDWALVALSFVVAMMASYTALDLAGRVRASKGLARRLWLWGGAFAMGTGIWAMHFIGMLALTLPVRMGYDLTMTLVSMVASVLSSALALKIVSLGRLNWLRLGGGGLAMGTGICVMHYLGMAAMKMEPAISYDPALFSLSVVIAISASIAALWLAFRLNDLSRRTPFWYRLAAAVVMGIAICGMHYTGMAAANMSPHSMGIGASAMAPAQLSITIALVAGCIMVTSLILSVYDAHLASHHARMAASLQQANDELKSMVLRDPLTRLPNRLLFEEHLDTVLRRAKRHLLPFSVFFVDLDRFKNVNDSLGHHVGDSLIKAAATRLREALREDDLIARVGGDEFMVLTPPGTDKVQCVGIAARIVEAMATAFELEGNEVRISSSVGVSCYPENGADAHELMIHADAAMYYAKAGGRNNFQFFEAGMVSMAEKRNVLERRLRLALEEGGLSLAYQPKIATSDDALTGLEALLRWHDEELGTVSPDKIIPLAEDTGLILPLGEWVLRTACIQTARWHAEGRITVPVAVNLSPVQLNQHDFVDMVKRVLDETGLDPRFLELELTESAVMQNPDRARGILLELRRLGILISIDDFGTGYSNLAQLKRFPIDRLKIDRSFTAGVMRDAQDAAIVQAVIALAHSLQLDVVAEGVETREQLDFIRSLQGEQYQGYLCSKALAAEEFEAFLDEWQSQSLPASALLAEH</sequence>